<dbReference type="EMBL" id="FMBK01000015">
    <property type="protein sequence ID" value="SCC73141.1"/>
    <property type="molecule type" value="Genomic_DNA"/>
</dbReference>
<evidence type="ECO:0000313" key="2">
    <source>
        <dbReference type="EMBL" id="SCC73141.1"/>
    </source>
</evidence>
<dbReference type="RefSeq" id="WP_092720982.1">
    <property type="nucleotide sequence ID" value="NZ_FMBK01000015.1"/>
</dbReference>
<sequence>MTLLYIPIPLPSESAASLLLRASYKNGYTSLSSFLNAYGFPVHTKSLNSMLSDQIKFEKIALKLGICKSSINIIPSIYGPTKRSQRMWKSKPISYHFFCADGSKLCTECINENGILRTEWLLKHLTCCIVHQTKLITECNYCRHTINANRKKIDECYKCRKTFILDTSKKLLKYETEANRWFLDQLSSDNLNLVKSIKIFLSAIQATYITFKNFVIDEPPILLTYLFFSNLSSAEEIFVKIINNNKSHGHPKLLLVHFLSSMDPKIHQFVNEIFKKYTFNGSDFETLKDDFVLTKRTTAILINANRAKLDADEFSFLKGEYGFSAKKVNNFLLDVLHPDPINAREEEKYLTLKEASEVLGIYYELTSKLFSTDQILIKKVIHKDNKSYTVITKKDLLKFNQEFITVHRLAKDLGVLTQYLTAKLRSIGIEAIHGPLINDVKIDVFKRADIKHLTHEKIVEIKNYDTRFGYKSYIYNLDINELSKVSLKLKIPINDVKKLIKHKILKSYKKSLLQSLYIDEESINYVNNILNSDKFINFKNISSFIDCPPNWLKKYWIDTKYLKIIDLKIYKYVSHSELNNINNLRKNYFTGAEASKYLGMPHQHITNLNSQGLIKAYHFGQAKKIRLFLKTDVYAIKPKHGF</sequence>
<dbReference type="OrthoDB" id="6296434at2"/>
<accession>A0A1C4GZ07</accession>
<feature type="domain" description="TniQ" evidence="1">
    <location>
        <begin position="6"/>
        <end position="135"/>
    </location>
</feature>
<dbReference type="AlphaFoldDB" id="A0A1C4GZ07"/>
<protein>
    <submittedName>
        <fullName evidence="2">TniQ protein</fullName>
    </submittedName>
</protein>
<dbReference type="Proteomes" id="UP000243661">
    <property type="component" value="Unassembled WGS sequence"/>
</dbReference>
<name>A0A1C4GZ07_9GAMM</name>
<reference evidence="2 3" key="1">
    <citation type="submission" date="2016-08" db="EMBL/GenBank/DDBJ databases">
        <authorList>
            <person name="Seilhamer J.J."/>
        </authorList>
    </citation>
    <scope>NUCLEOTIDE SEQUENCE [LARGE SCALE GENOMIC DNA]</scope>
    <source>
        <strain evidence="2 3">ANC 4874</strain>
    </source>
</reference>
<dbReference type="InterPro" id="IPR009492">
    <property type="entry name" value="TniQ"/>
</dbReference>
<dbReference type="Pfam" id="PF06527">
    <property type="entry name" value="TniQ"/>
    <property type="match status" value="1"/>
</dbReference>
<gene>
    <name evidence="2" type="ORF">GA0116959_11585</name>
</gene>
<evidence type="ECO:0000313" key="3">
    <source>
        <dbReference type="Proteomes" id="UP000243661"/>
    </source>
</evidence>
<evidence type="ECO:0000259" key="1">
    <source>
        <dbReference type="Pfam" id="PF06527"/>
    </source>
</evidence>
<proteinExistence type="predicted"/>
<organism evidence="2 3">
    <name type="scientific">Acinetobacter albensis</name>
    <dbReference type="NCBI Taxonomy" id="1673609"/>
    <lineage>
        <taxon>Bacteria</taxon>
        <taxon>Pseudomonadati</taxon>
        <taxon>Pseudomonadota</taxon>
        <taxon>Gammaproteobacteria</taxon>
        <taxon>Moraxellales</taxon>
        <taxon>Moraxellaceae</taxon>
        <taxon>Acinetobacter</taxon>
    </lineage>
</organism>